<dbReference type="InterPro" id="IPR050194">
    <property type="entry name" value="Glycosyltransferase_grp1"/>
</dbReference>
<dbReference type="Proteomes" id="UP000655016">
    <property type="component" value="Unassembled WGS sequence"/>
</dbReference>
<comment type="caution">
    <text evidence="2">The sequence shown here is derived from an EMBL/GenBank/DDBJ whole genome shotgun (WGS) entry which is preliminary data.</text>
</comment>
<dbReference type="Gene3D" id="3.40.50.2000">
    <property type="entry name" value="Glycogen Phosphorylase B"/>
    <property type="match status" value="2"/>
</dbReference>
<gene>
    <name evidence="2" type="ORF">GCM10011518_22300</name>
</gene>
<dbReference type="PANTHER" id="PTHR45947">
    <property type="entry name" value="SULFOQUINOVOSYL TRANSFERASE SQD2"/>
    <property type="match status" value="1"/>
</dbReference>
<dbReference type="EMBL" id="BMKP01000004">
    <property type="protein sequence ID" value="GGF12611.1"/>
    <property type="molecule type" value="Genomic_DNA"/>
</dbReference>
<organism evidence="2 3">
    <name type="scientific">Flavobacterium limi</name>
    <dbReference type="NCBI Taxonomy" id="2045105"/>
    <lineage>
        <taxon>Bacteria</taxon>
        <taxon>Pseudomonadati</taxon>
        <taxon>Bacteroidota</taxon>
        <taxon>Flavobacteriia</taxon>
        <taxon>Flavobacteriales</taxon>
        <taxon>Flavobacteriaceae</taxon>
        <taxon>Flavobacterium</taxon>
    </lineage>
</organism>
<name>A0ABQ1U9U4_9FLAO</name>
<dbReference type="CDD" id="cd03801">
    <property type="entry name" value="GT4_PimA-like"/>
    <property type="match status" value="1"/>
</dbReference>
<protein>
    <submittedName>
        <fullName evidence="2">Glycosyl transferase</fullName>
    </submittedName>
</protein>
<feature type="domain" description="Glycosyl transferase family 1" evidence="1">
    <location>
        <begin position="232"/>
        <end position="391"/>
    </location>
</feature>
<proteinExistence type="predicted"/>
<accession>A0ABQ1U9U4</accession>
<dbReference type="RefSeq" id="WP_163394411.1">
    <property type="nucleotide sequence ID" value="NZ_BMKP01000004.1"/>
</dbReference>
<keyword evidence="3" id="KW-1185">Reference proteome</keyword>
<dbReference type="Pfam" id="PF00534">
    <property type="entry name" value="Glycos_transf_1"/>
    <property type="match status" value="1"/>
</dbReference>
<dbReference type="GO" id="GO:0016740">
    <property type="term" value="F:transferase activity"/>
    <property type="evidence" value="ECO:0007669"/>
    <property type="project" value="UniProtKB-KW"/>
</dbReference>
<evidence type="ECO:0000259" key="1">
    <source>
        <dbReference type="Pfam" id="PF00534"/>
    </source>
</evidence>
<dbReference type="PANTHER" id="PTHR45947:SF3">
    <property type="entry name" value="SULFOQUINOVOSYL TRANSFERASE SQD2"/>
    <property type="match status" value="1"/>
</dbReference>
<evidence type="ECO:0000313" key="3">
    <source>
        <dbReference type="Proteomes" id="UP000655016"/>
    </source>
</evidence>
<dbReference type="SUPFAM" id="SSF53756">
    <property type="entry name" value="UDP-Glycosyltransferase/glycogen phosphorylase"/>
    <property type="match status" value="1"/>
</dbReference>
<evidence type="ECO:0000313" key="2">
    <source>
        <dbReference type="EMBL" id="GGF12611.1"/>
    </source>
</evidence>
<sequence>MRVLWFTNSSVDYQEHITGYNGGGWMTSLKNVLDKEKDIELGISFLLEDTEFKKKINGTTYYPVSHQSGILDKVISKLKYGNNLNKRFRNSDEQYVKKFVDVINDFKPSVIHIWGTEKNFGLICEHTKIPVIIHLQGIINPYLNAFFPPNISLKDFIIKDGLNPFSISKNRKEYNGWKYIADREKKIFRNCKYFMGRTDWDRILTEIYSKDATYFHCEEALRDEFYTALKWKPQKSNKAKIVTTISGPLYKGGDLLLKVANLLKKELDLDFEWEVYGIDNLQVQEKLIGINTSDVNLVLKGMGTSEQIRLALQTANVFVHPSYIDNSPNSVCEAQICGVPVVACNVGGMSTLIKNNVTGVVVPANDPYTMAYSIKEICTKDAIAEKISTEAVKAANKRHNRDEIVMNLISIYKILYDSQNS</sequence>
<reference evidence="3" key="1">
    <citation type="journal article" date="2019" name="Int. J. Syst. Evol. Microbiol.">
        <title>The Global Catalogue of Microorganisms (GCM) 10K type strain sequencing project: providing services to taxonomists for standard genome sequencing and annotation.</title>
        <authorList>
            <consortium name="The Broad Institute Genomics Platform"/>
            <consortium name="The Broad Institute Genome Sequencing Center for Infectious Disease"/>
            <person name="Wu L."/>
            <person name="Ma J."/>
        </authorList>
    </citation>
    <scope>NUCLEOTIDE SEQUENCE [LARGE SCALE GENOMIC DNA]</scope>
    <source>
        <strain evidence="3">CGMCC 1.16060</strain>
    </source>
</reference>
<keyword evidence="2" id="KW-0808">Transferase</keyword>
<dbReference type="InterPro" id="IPR001296">
    <property type="entry name" value="Glyco_trans_1"/>
</dbReference>